<dbReference type="EMBL" id="BAABAH010000004">
    <property type="protein sequence ID" value="GAA3814908.1"/>
    <property type="molecule type" value="Genomic_DNA"/>
</dbReference>
<proteinExistence type="predicted"/>
<feature type="chain" id="PRO_5047043585" evidence="1">
    <location>
        <begin position="32"/>
        <end position="583"/>
    </location>
</feature>
<gene>
    <name evidence="3" type="ORF">GCM10022242_16280</name>
</gene>
<name>A0ABP7ICD0_9ACTN</name>
<dbReference type="PANTHER" id="PTHR42923">
    <property type="entry name" value="PROTOPORPHYRINOGEN OXIDASE"/>
    <property type="match status" value="1"/>
</dbReference>
<dbReference type="InterPro" id="IPR036188">
    <property type="entry name" value="FAD/NAD-bd_sf"/>
</dbReference>
<feature type="domain" description="Amine oxidase" evidence="2">
    <location>
        <begin position="45"/>
        <end position="540"/>
    </location>
</feature>
<dbReference type="InterPro" id="IPR002937">
    <property type="entry name" value="Amino_oxidase"/>
</dbReference>
<dbReference type="Proteomes" id="UP001501821">
    <property type="component" value="Unassembled WGS sequence"/>
</dbReference>
<reference evidence="4" key="1">
    <citation type="journal article" date="2019" name="Int. J. Syst. Evol. Microbiol.">
        <title>The Global Catalogue of Microorganisms (GCM) 10K type strain sequencing project: providing services to taxonomists for standard genome sequencing and annotation.</title>
        <authorList>
            <consortium name="The Broad Institute Genomics Platform"/>
            <consortium name="The Broad Institute Genome Sequencing Center for Infectious Disease"/>
            <person name="Wu L."/>
            <person name="Ma J."/>
        </authorList>
    </citation>
    <scope>NUCLEOTIDE SEQUENCE [LARGE SCALE GENOMIC DNA]</scope>
    <source>
        <strain evidence="4">JCM 16953</strain>
    </source>
</reference>
<keyword evidence="4" id="KW-1185">Reference proteome</keyword>
<dbReference type="PANTHER" id="PTHR42923:SF46">
    <property type="entry name" value="AMINE OXIDASE"/>
    <property type="match status" value="1"/>
</dbReference>
<accession>A0ABP7ICD0</accession>
<dbReference type="RefSeq" id="WP_344774170.1">
    <property type="nucleotide sequence ID" value="NZ_BAABAH010000004.1"/>
</dbReference>
<evidence type="ECO:0000259" key="2">
    <source>
        <dbReference type="Pfam" id="PF01593"/>
    </source>
</evidence>
<dbReference type="Pfam" id="PF01593">
    <property type="entry name" value="Amino_oxidase"/>
    <property type="match status" value="1"/>
</dbReference>
<evidence type="ECO:0000313" key="4">
    <source>
        <dbReference type="Proteomes" id="UP001501821"/>
    </source>
</evidence>
<keyword evidence="1" id="KW-0732">Signal</keyword>
<evidence type="ECO:0000313" key="3">
    <source>
        <dbReference type="EMBL" id="GAA3814908.1"/>
    </source>
</evidence>
<dbReference type="InterPro" id="IPR050464">
    <property type="entry name" value="Zeta_carotene_desat/Oxidored"/>
</dbReference>
<comment type="caution">
    <text evidence="3">The sequence shown here is derived from an EMBL/GenBank/DDBJ whole genome shotgun (WGS) entry which is preliminary data.</text>
</comment>
<dbReference type="PROSITE" id="PS51318">
    <property type="entry name" value="TAT"/>
    <property type="match status" value="1"/>
</dbReference>
<dbReference type="Gene3D" id="3.50.50.60">
    <property type="entry name" value="FAD/NAD(P)-binding domain"/>
    <property type="match status" value="1"/>
</dbReference>
<sequence length="583" mass="64180">MGALIDRRTLLTTSLAAGAVATAGFAAPAFAARPGRSVAVLGGGMGGLAAAHELAERGFRVTVYEPSAWGGKARSIPVPGTATGGRDDLPGEHGFRFFPGFYHHVPDTMRRIPFGKGTVGDHLIDVQASGTKFLRAGDHADAFIFGIGPDPTQLLSVDYLRRFLADNLSGSGVPPQELAYFVERLLVFLTSCDERRDGEWDDVSWWDFIKAGQHSEAYQRVLAAGLTRSLVAAKEKIASTRTIGNMGEAFVYTAMGRGNDGTLDRVLDLPTNEAWIDPWLRYLRGLGVRFVSGQRLVRYDVAGGRVTGAWLRDAAGRRTRVEADWFVSAMPAERARETLTDAVYRHDPHLRKIDELFVDWMVGIQYFLRESPDITRGHISFLDSPWALTGLTQGQFWSGRDIPADYGDGEVADILSVDVSNWDAPGLLVKKPAKECTRPEIAREVLHQVRTHHTAGDQLPDGIVHSWFLDPGVQWHPRRRRNSNATPLLVNTVGSWRNRPTARTKLPNLVLSGDYVQTDIDLATMEGANESAREAVNTILAESGSKATPATKYKLYDPPEFEPLKQVDRQLYRAGLRNALDLG</sequence>
<protein>
    <submittedName>
        <fullName evidence="3">FAD-dependent oxidoreductase</fullName>
    </submittedName>
</protein>
<dbReference type="InterPro" id="IPR006311">
    <property type="entry name" value="TAT_signal"/>
</dbReference>
<dbReference type="SUPFAM" id="SSF51905">
    <property type="entry name" value="FAD/NAD(P)-binding domain"/>
    <property type="match status" value="1"/>
</dbReference>
<evidence type="ECO:0000256" key="1">
    <source>
        <dbReference type="SAM" id="SignalP"/>
    </source>
</evidence>
<feature type="signal peptide" evidence="1">
    <location>
        <begin position="1"/>
        <end position="31"/>
    </location>
</feature>
<organism evidence="3 4">
    <name type="scientific">Nocardioides panacisoli</name>
    <dbReference type="NCBI Taxonomy" id="627624"/>
    <lineage>
        <taxon>Bacteria</taxon>
        <taxon>Bacillati</taxon>
        <taxon>Actinomycetota</taxon>
        <taxon>Actinomycetes</taxon>
        <taxon>Propionibacteriales</taxon>
        <taxon>Nocardioidaceae</taxon>
        <taxon>Nocardioides</taxon>
    </lineage>
</organism>